<name>A0AB34HDW6_ESCRO</name>
<evidence type="ECO:0000313" key="8">
    <source>
        <dbReference type="Proteomes" id="UP001159641"/>
    </source>
</evidence>
<feature type="domain" description="Allantoicase" evidence="6">
    <location>
        <begin position="19"/>
        <end position="99"/>
    </location>
</feature>
<evidence type="ECO:0000256" key="2">
    <source>
        <dbReference type="ARBA" id="ARBA00009242"/>
    </source>
</evidence>
<dbReference type="InterPro" id="IPR015908">
    <property type="entry name" value="Allantoicase_dom"/>
</dbReference>
<comment type="similarity">
    <text evidence="2">Belongs to the allantoicase family.</text>
</comment>
<comment type="function">
    <text evidence="1">The function of this enzyme is unclear as allantoicase activity is not known to exist in mammals.</text>
</comment>
<evidence type="ECO:0000313" key="7">
    <source>
        <dbReference type="EMBL" id="KAJ8789946.1"/>
    </source>
</evidence>
<evidence type="ECO:0000256" key="4">
    <source>
        <dbReference type="ARBA" id="ARBA00031078"/>
    </source>
</evidence>
<reference evidence="7 8" key="1">
    <citation type="submission" date="2022-11" db="EMBL/GenBank/DDBJ databases">
        <title>Whole genome sequence of Eschrichtius robustus ER-17-0199.</title>
        <authorList>
            <person name="Bruniche-Olsen A."/>
            <person name="Black A.N."/>
            <person name="Fields C.J."/>
            <person name="Walden K."/>
            <person name="Dewoody J.A."/>
        </authorList>
    </citation>
    <scope>NUCLEOTIDE SEQUENCE [LARGE SCALE GENOMIC DNA]</scope>
    <source>
        <strain evidence="7">ER-17-0199</strain>
        <tissue evidence="7">Blubber</tissue>
    </source>
</reference>
<dbReference type="GO" id="GO:0000256">
    <property type="term" value="P:allantoin catabolic process"/>
    <property type="evidence" value="ECO:0007669"/>
    <property type="project" value="InterPro"/>
</dbReference>
<dbReference type="EMBL" id="JAIQCJ010001387">
    <property type="protein sequence ID" value="KAJ8789946.1"/>
    <property type="molecule type" value="Genomic_DNA"/>
</dbReference>
<comment type="caution">
    <text evidence="7">The sequence shown here is derived from an EMBL/GenBank/DDBJ whole genome shotgun (WGS) entry which is preliminary data.</text>
</comment>
<accession>A0AB34HDW6</accession>
<evidence type="ECO:0000256" key="5">
    <source>
        <dbReference type="SAM" id="MobiDB-lite"/>
    </source>
</evidence>
<dbReference type="PANTHER" id="PTHR12045:SF3">
    <property type="entry name" value="INACTIVE ALLANTOICASE-RELATED"/>
    <property type="match status" value="1"/>
</dbReference>
<dbReference type="Pfam" id="PF03561">
    <property type="entry name" value="Allantoicase"/>
    <property type="match status" value="1"/>
</dbReference>
<feature type="region of interest" description="Disordered" evidence="5">
    <location>
        <begin position="91"/>
        <end position="113"/>
    </location>
</feature>
<dbReference type="Proteomes" id="UP001159641">
    <property type="component" value="Unassembled WGS sequence"/>
</dbReference>
<protein>
    <recommendedName>
        <fullName evidence="3">Probable inactive allantoicase</fullName>
    </recommendedName>
    <alternativeName>
        <fullName evidence="4">Allantoate amidinohydrolase</fullName>
    </alternativeName>
</protein>
<dbReference type="SUPFAM" id="SSF49785">
    <property type="entry name" value="Galactose-binding domain-like"/>
    <property type="match status" value="1"/>
</dbReference>
<evidence type="ECO:0000259" key="6">
    <source>
        <dbReference type="Pfam" id="PF03561"/>
    </source>
</evidence>
<dbReference type="InterPro" id="IPR005164">
    <property type="entry name" value="Allantoicase"/>
</dbReference>
<gene>
    <name evidence="7" type="ORF">J1605_021644</name>
</gene>
<dbReference type="GO" id="GO:0004037">
    <property type="term" value="F:allantoicase activity"/>
    <property type="evidence" value="ECO:0007669"/>
    <property type="project" value="InterPro"/>
</dbReference>
<proteinExistence type="inferred from homology"/>
<evidence type="ECO:0000256" key="1">
    <source>
        <dbReference type="ARBA" id="ARBA00003893"/>
    </source>
</evidence>
<dbReference type="InterPro" id="IPR008979">
    <property type="entry name" value="Galactose-bd-like_sf"/>
</dbReference>
<organism evidence="7 8">
    <name type="scientific">Eschrichtius robustus</name>
    <name type="common">California gray whale</name>
    <name type="synonym">Eschrichtius gibbosus</name>
    <dbReference type="NCBI Taxonomy" id="9764"/>
    <lineage>
        <taxon>Eukaryota</taxon>
        <taxon>Metazoa</taxon>
        <taxon>Chordata</taxon>
        <taxon>Craniata</taxon>
        <taxon>Vertebrata</taxon>
        <taxon>Euteleostomi</taxon>
        <taxon>Mammalia</taxon>
        <taxon>Eutheria</taxon>
        <taxon>Laurasiatheria</taxon>
        <taxon>Artiodactyla</taxon>
        <taxon>Whippomorpha</taxon>
        <taxon>Cetacea</taxon>
        <taxon>Mysticeti</taxon>
        <taxon>Eschrichtiidae</taxon>
        <taxon>Eschrichtius</taxon>
    </lineage>
</organism>
<sequence length="113" mass="12382">MDVNDPLPHVFALDGGPKFEEHEYTEFGKWTSGWQTRRKRIPGKMTLTLFIHSCEVTTGVIIQLGVQGVIRGFDVDTSHFTRDHAPRVSIQAANFEEGASGTSGPTPGRSIVG</sequence>
<evidence type="ECO:0000256" key="3">
    <source>
        <dbReference type="ARBA" id="ARBA00029559"/>
    </source>
</evidence>
<dbReference type="AlphaFoldDB" id="A0AB34HDW6"/>
<dbReference type="Gene3D" id="2.60.120.260">
    <property type="entry name" value="Galactose-binding domain-like"/>
    <property type="match status" value="1"/>
</dbReference>
<keyword evidence="8" id="KW-1185">Reference proteome</keyword>
<dbReference type="PANTHER" id="PTHR12045">
    <property type="entry name" value="ALLANTOICASE"/>
    <property type="match status" value="1"/>
</dbReference>